<reference evidence="1" key="1">
    <citation type="submission" date="2018-05" db="EMBL/GenBank/DDBJ databases">
        <authorList>
            <person name="Lanie J.A."/>
            <person name="Ng W.-L."/>
            <person name="Kazmierczak K.M."/>
            <person name="Andrzejewski T.M."/>
            <person name="Davidsen T.M."/>
            <person name="Wayne K.J."/>
            <person name="Tettelin H."/>
            <person name="Glass J.I."/>
            <person name="Rusch D."/>
            <person name="Podicherti R."/>
            <person name="Tsui H.-C.T."/>
            <person name="Winkler M.E."/>
        </authorList>
    </citation>
    <scope>NUCLEOTIDE SEQUENCE</scope>
</reference>
<protein>
    <submittedName>
        <fullName evidence="1">Uncharacterized protein</fullName>
    </submittedName>
</protein>
<organism evidence="1">
    <name type="scientific">marine metagenome</name>
    <dbReference type="NCBI Taxonomy" id="408172"/>
    <lineage>
        <taxon>unclassified sequences</taxon>
        <taxon>metagenomes</taxon>
        <taxon>ecological metagenomes</taxon>
    </lineage>
</organism>
<dbReference type="EMBL" id="UINC01034339">
    <property type="protein sequence ID" value="SVB25026.1"/>
    <property type="molecule type" value="Genomic_DNA"/>
</dbReference>
<proteinExistence type="predicted"/>
<sequence length="445" mass="49861">MALGLATPLGQAAQVELRLSIPEAPFHVIGDPVPLRWEFVNRSDQRLAFMWEGCCRLNGRVTASLGQVTLRSEPATSTAQLTAHRFARAARLLPGKPTIFETNLGDWLNIDRSGQYKLTARYTGLLNNQQPQVSRNWRLWKDSATAEPIRATLLTTSDYVSKRSEWSAQAGLALHFKGPGRLHPIQETTLDLELLNMSEASKTIHWPSDFALWFLDAAGRRTPLTPTRIHTVPEKLVFSKNQRLTKRIEIDSGVLKGRALGRYRLFVDFKTATNRTPSNAVPLDWRLDVADLQQLIRMASGGARDGRRNRPLKLMRLHLGEIGQALDQVPESELSQDGRKLLCELQLAAELKPIAPKPGQVTVKLQITSDESIQFADTALEQAFRDNKPTTEQLAAMLNVRRHLGWIITLELRPDKATTPEQLAAAYESLKPFISAEIKLMILPN</sequence>
<evidence type="ECO:0000313" key="1">
    <source>
        <dbReference type="EMBL" id="SVB25026.1"/>
    </source>
</evidence>
<dbReference type="AlphaFoldDB" id="A0A382CFZ7"/>
<name>A0A382CFZ7_9ZZZZ</name>
<accession>A0A382CFZ7</accession>
<gene>
    <name evidence="1" type="ORF">METZ01_LOCUS177880</name>
</gene>